<sequence length="593" mass="69537">MENLGASIVLRMEMITHGQTNGDREEIQEQFGRERTDGDREENLRTILPTMLQQFFDGHRIHCSCEGKRWRERYLDYYDDDYDDDFDFDDDTDPDRRAEVALQTRDGSSCKVITKECLLAAQREDIQRVMELLSLKEHQARTLLIHYRWDVDKVFEVLVEKGKDRLYAEACVMVQDDDNLNSTHCSSLALCEICMEEVPVYKMTTMDCGHCFCNNCWTEHFVVKINEGQSRRISCMAHKCYVVCDEDKIRNYVSEKDPDLAEQFDRYLLESYIEDNKRVKWCPSVPHCGNAIRIEYDEYCEVECACGVQFCFSCSSEAHSPCSCQMWELWTQKCRDESETINWITVNTKNCPKCHKPVEKNGGCNLVKCICGQSFCWLCGGATGFDHTWDSIRGHTCGRFKEEYTANVARATSEIMRYSHYHDRFKAHSDSLKAEITLKEKLQRKISNMEARELEIKNYDWVTNGAERLFRSRRIISYSYPFAYYMFSDTFLSEEMTKEERNIKKNLFEDHQQQLEGHIEKLSGFLEEPFDMYLEEKVMESRMRIMNLSKTADVLCKNLYDYIDNEILLHLGTTINIVPYRSKGADKAVELDL</sequence>
<protein>
    <submittedName>
        <fullName evidence="1">Uncharacterized protein</fullName>
    </submittedName>
</protein>
<proteinExistence type="predicted"/>
<reference evidence="2" key="1">
    <citation type="journal article" date="2022" name="Mol. Ecol. Resour.">
        <title>The genomes of chicory, endive, great burdock and yacon provide insights into Asteraceae palaeo-polyploidization history and plant inulin production.</title>
        <authorList>
            <person name="Fan W."/>
            <person name="Wang S."/>
            <person name="Wang H."/>
            <person name="Wang A."/>
            <person name="Jiang F."/>
            <person name="Liu H."/>
            <person name="Zhao H."/>
            <person name="Xu D."/>
            <person name="Zhang Y."/>
        </authorList>
    </citation>
    <scope>NUCLEOTIDE SEQUENCE [LARGE SCALE GENOMIC DNA]</scope>
    <source>
        <strain evidence="2">cv. Niubang</strain>
    </source>
</reference>
<evidence type="ECO:0000313" key="1">
    <source>
        <dbReference type="EMBL" id="KAI3673131.1"/>
    </source>
</evidence>
<name>A0ACB8XRS1_ARCLA</name>
<dbReference type="Proteomes" id="UP001055879">
    <property type="component" value="Linkage Group LG15"/>
</dbReference>
<organism evidence="1 2">
    <name type="scientific">Arctium lappa</name>
    <name type="common">Greater burdock</name>
    <name type="synonym">Lappa major</name>
    <dbReference type="NCBI Taxonomy" id="4217"/>
    <lineage>
        <taxon>Eukaryota</taxon>
        <taxon>Viridiplantae</taxon>
        <taxon>Streptophyta</taxon>
        <taxon>Embryophyta</taxon>
        <taxon>Tracheophyta</taxon>
        <taxon>Spermatophyta</taxon>
        <taxon>Magnoliopsida</taxon>
        <taxon>eudicotyledons</taxon>
        <taxon>Gunneridae</taxon>
        <taxon>Pentapetalae</taxon>
        <taxon>asterids</taxon>
        <taxon>campanulids</taxon>
        <taxon>Asterales</taxon>
        <taxon>Asteraceae</taxon>
        <taxon>Carduoideae</taxon>
        <taxon>Cardueae</taxon>
        <taxon>Arctiinae</taxon>
        <taxon>Arctium</taxon>
    </lineage>
</organism>
<keyword evidence="2" id="KW-1185">Reference proteome</keyword>
<reference evidence="1 2" key="2">
    <citation type="journal article" date="2022" name="Mol. Ecol. Resour.">
        <title>The genomes of chicory, endive, great burdock and yacon provide insights into Asteraceae paleo-polyploidization history and plant inulin production.</title>
        <authorList>
            <person name="Fan W."/>
            <person name="Wang S."/>
            <person name="Wang H."/>
            <person name="Wang A."/>
            <person name="Jiang F."/>
            <person name="Liu H."/>
            <person name="Zhao H."/>
            <person name="Xu D."/>
            <person name="Zhang Y."/>
        </authorList>
    </citation>
    <scope>NUCLEOTIDE SEQUENCE [LARGE SCALE GENOMIC DNA]</scope>
    <source>
        <strain evidence="2">cv. Niubang</strain>
    </source>
</reference>
<evidence type="ECO:0000313" key="2">
    <source>
        <dbReference type="Proteomes" id="UP001055879"/>
    </source>
</evidence>
<comment type="caution">
    <text evidence="1">The sequence shown here is derived from an EMBL/GenBank/DDBJ whole genome shotgun (WGS) entry which is preliminary data.</text>
</comment>
<dbReference type="EMBL" id="CM042061">
    <property type="protein sequence ID" value="KAI3673131.1"/>
    <property type="molecule type" value="Genomic_DNA"/>
</dbReference>
<accession>A0ACB8XRS1</accession>
<gene>
    <name evidence="1" type="ORF">L6452_39246</name>
</gene>